<dbReference type="NCBIfam" id="TIGR00835">
    <property type="entry name" value="agcS"/>
    <property type="match status" value="1"/>
</dbReference>
<keyword evidence="8" id="KW-0769">Symport</keyword>
<dbReference type="Proteomes" id="UP000199287">
    <property type="component" value="Unassembled WGS sequence"/>
</dbReference>
<evidence type="ECO:0000256" key="2">
    <source>
        <dbReference type="ARBA" id="ARBA00009261"/>
    </source>
</evidence>
<dbReference type="RefSeq" id="WP_093371620.1">
    <property type="nucleotide sequence ID" value="NZ_FOQA01000004.1"/>
</dbReference>
<evidence type="ECO:0000256" key="6">
    <source>
        <dbReference type="ARBA" id="ARBA00022989"/>
    </source>
</evidence>
<feature type="transmembrane region" description="Helical" evidence="8">
    <location>
        <begin position="422"/>
        <end position="445"/>
    </location>
</feature>
<keyword evidence="4 8" id="KW-1003">Cell membrane</keyword>
<feature type="transmembrane region" description="Helical" evidence="8">
    <location>
        <begin position="179"/>
        <end position="202"/>
    </location>
</feature>
<comment type="similarity">
    <text evidence="2 8">Belongs to the alanine or glycine:cation symporter (AGCS) (TC 2.A.25) family.</text>
</comment>
<evidence type="ECO:0000256" key="1">
    <source>
        <dbReference type="ARBA" id="ARBA00004651"/>
    </source>
</evidence>
<dbReference type="PROSITE" id="PS00873">
    <property type="entry name" value="NA_ALANINE_SYMP"/>
    <property type="match status" value="1"/>
</dbReference>
<evidence type="ECO:0000313" key="10">
    <source>
        <dbReference type="Proteomes" id="UP000199287"/>
    </source>
</evidence>
<feature type="transmembrane region" description="Helical" evidence="8">
    <location>
        <begin position="396"/>
        <end position="416"/>
    </location>
</feature>
<feature type="transmembrane region" description="Helical" evidence="8">
    <location>
        <begin position="149"/>
        <end position="167"/>
    </location>
</feature>
<feature type="transmembrane region" description="Helical" evidence="8">
    <location>
        <begin position="309"/>
        <end position="330"/>
    </location>
</feature>
<evidence type="ECO:0000256" key="3">
    <source>
        <dbReference type="ARBA" id="ARBA00022448"/>
    </source>
</evidence>
<dbReference type="PRINTS" id="PR00175">
    <property type="entry name" value="NAALASMPORT"/>
</dbReference>
<accession>A0A1I3DZ45</accession>
<proteinExistence type="inferred from homology"/>
<dbReference type="InterPro" id="IPR001463">
    <property type="entry name" value="Na/Ala_symport"/>
</dbReference>
<keyword evidence="10" id="KW-1185">Reference proteome</keyword>
<keyword evidence="7 8" id="KW-0472">Membrane</keyword>
<evidence type="ECO:0000256" key="4">
    <source>
        <dbReference type="ARBA" id="ARBA00022475"/>
    </source>
</evidence>
<feature type="transmembrane region" description="Helical" evidence="8">
    <location>
        <begin position="242"/>
        <end position="268"/>
    </location>
</feature>
<dbReference type="AlphaFoldDB" id="A0A1I3DZ45"/>
<evidence type="ECO:0000256" key="7">
    <source>
        <dbReference type="ARBA" id="ARBA00023136"/>
    </source>
</evidence>
<feature type="transmembrane region" description="Helical" evidence="8">
    <location>
        <begin position="214"/>
        <end position="236"/>
    </location>
</feature>
<keyword evidence="5 8" id="KW-0812">Transmembrane</keyword>
<dbReference type="EMBL" id="FOQA01000004">
    <property type="protein sequence ID" value="SFH91879.1"/>
    <property type="molecule type" value="Genomic_DNA"/>
</dbReference>
<organism evidence="9 10">
    <name type="scientific">Tindallia magadiensis</name>
    <dbReference type="NCBI Taxonomy" id="69895"/>
    <lineage>
        <taxon>Bacteria</taxon>
        <taxon>Bacillati</taxon>
        <taxon>Bacillota</taxon>
        <taxon>Clostridia</taxon>
        <taxon>Peptostreptococcales</taxon>
        <taxon>Tindalliaceae</taxon>
        <taxon>Tindallia</taxon>
    </lineage>
</organism>
<evidence type="ECO:0000256" key="5">
    <source>
        <dbReference type="ARBA" id="ARBA00022692"/>
    </source>
</evidence>
<dbReference type="PANTHER" id="PTHR30330:SF14">
    <property type="entry name" value="SODIUM_AMINO ACID (ALANINE) SYMPORTER"/>
    <property type="match status" value="1"/>
</dbReference>
<dbReference type="OrthoDB" id="9804874at2"/>
<feature type="transmembrane region" description="Helical" evidence="8">
    <location>
        <begin position="12"/>
        <end position="30"/>
    </location>
</feature>
<dbReference type="GO" id="GO:0005886">
    <property type="term" value="C:plasma membrane"/>
    <property type="evidence" value="ECO:0007669"/>
    <property type="project" value="UniProtKB-SubCell"/>
</dbReference>
<dbReference type="PANTHER" id="PTHR30330">
    <property type="entry name" value="AGSS FAMILY TRANSPORTER, SODIUM-ALANINE"/>
    <property type="match status" value="1"/>
</dbReference>
<name>A0A1I3DZ45_9FIRM</name>
<keyword evidence="6 8" id="KW-1133">Transmembrane helix</keyword>
<dbReference type="GO" id="GO:0005283">
    <property type="term" value="F:amino acid:sodium symporter activity"/>
    <property type="evidence" value="ECO:0007669"/>
    <property type="project" value="InterPro"/>
</dbReference>
<gene>
    <name evidence="9" type="ORF">SAMN05192551_104167</name>
</gene>
<feature type="transmembrane region" description="Helical" evidence="8">
    <location>
        <begin position="350"/>
        <end position="375"/>
    </location>
</feature>
<sequence>MEELLDLLVGWLWGPAMLVLVLGLGAYLTVKSGFWQFRFFGHSVKYVWSNLVRDKGEGKGILSSFEAFSVATAGAIGVGNIGGVASAIAIGGPGAIFWMWVTALVGFMTKMTEVALAVHYRSEKENGDTYGGPTYYLDKGWSGQLGLPFWKPMAVIFGIGILSSWVLTMQTFTVSESIAATFGVSQVAAATGVGIFMYFVVLGGIPRIGRFASYVVPFMAAFYLLAGIIIIIMNIAELMPALGLIFGHAFQPMAPVGGFAGAAVAMAIRMGVARGVYSNEAGWGSAPMAHATANVDHPIKQGMWGIFEVFIDSIIVCTITALVIIMSGAFESGEAGATLTLLAFEMEIGYWGVVIVTVGVVLFGFTTLTGWYAYYETILRHGFGDESAFAKFMLNVLKYGYPIPGWALVVYTQAVGMPTGTVWLIADITVAIPVYINLIALIPLCPKFFELLKHYNATELGILPVTDEIQKTNIFWEEGQSFKSY</sequence>
<dbReference type="Gene3D" id="1.20.1740.10">
    <property type="entry name" value="Amino acid/polyamine transporter I"/>
    <property type="match status" value="1"/>
</dbReference>
<feature type="transmembrane region" description="Helical" evidence="8">
    <location>
        <begin position="96"/>
        <end position="118"/>
    </location>
</feature>
<keyword evidence="3 8" id="KW-0813">Transport</keyword>
<evidence type="ECO:0000313" key="9">
    <source>
        <dbReference type="EMBL" id="SFH91879.1"/>
    </source>
</evidence>
<protein>
    <submittedName>
        <fullName evidence="9">Alanine or glycine:cation symporter, AGCS family</fullName>
    </submittedName>
</protein>
<dbReference type="Pfam" id="PF01235">
    <property type="entry name" value="Na_Ala_symp"/>
    <property type="match status" value="1"/>
</dbReference>
<comment type="subcellular location">
    <subcellularLocation>
        <location evidence="1 8">Cell membrane</location>
        <topology evidence="1 8">Multi-pass membrane protein</topology>
    </subcellularLocation>
</comment>
<reference evidence="10" key="1">
    <citation type="submission" date="2016-10" db="EMBL/GenBank/DDBJ databases">
        <authorList>
            <person name="Varghese N."/>
            <person name="Submissions S."/>
        </authorList>
    </citation>
    <scope>NUCLEOTIDE SEQUENCE [LARGE SCALE GENOMIC DNA]</scope>
    <source>
        <strain evidence="10">Z-7934</strain>
    </source>
</reference>
<dbReference type="STRING" id="69895.SAMN05192551_104167"/>
<evidence type="ECO:0000256" key="8">
    <source>
        <dbReference type="RuleBase" id="RU363064"/>
    </source>
</evidence>